<dbReference type="InterPro" id="IPR051786">
    <property type="entry name" value="ASN_synthetase/amidase"/>
</dbReference>
<dbReference type="SUPFAM" id="SSF56235">
    <property type="entry name" value="N-terminal nucleophile aminohydrolases (Ntn hydrolases)"/>
    <property type="match status" value="1"/>
</dbReference>
<feature type="active site" description="For GATase activity" evidence="8">
    <location>
        <position position="2"/>
    </location>
</feature>
<evidence type="ECO:0000256" key="10">
    <source>
        <dbReference type="PIRSR" id="PIRSR001589-3"/>
    </source>
</evidence>
<evidence type="ECO:0000256" key="5">
    <source>
        <dbReference type="ARBA" id="ARBA00022840"/>
    </source>
</evidence>
<sequence length="651" mass="71539">MCGFFGILRPGGLTSNDATCARSMGERLSHRGPDDHGLWQDAPAGVLLGHQRLSIVDLSPAGAQPMRSHSGRYVIAYNGEIYNHADLRHRLEDCGQAPDWSGTSDTEVLLAAIETWGLKAALKLAKGMFALALWDRQDRRMSVARDPIGEKPLYVSRLRDGAFAFASELKALTAHPAFEHVIDPKALSQLLRVGYIPVPLSLYAGTVKLAPGTITSFDLGNPGTTEEKSEQYYCLQSEAEEARRDRFSGTHSEATNRLEALLKQSVSQQMIADVPVGCFLSGGIDSSTISAIMQSLGSAPVETFSLGFQEADMNEADFARSIAAHLGVSHNEVVLSATDALNLLPQMPSVYDEPFCDDSMLPTFLLCQFAKQKVTVSLSGDGGDELFAGYSRYFSFQDDWDQKKSGTLSGKEGSTGANLLRDHFFDRLLKSGISNLAGMDLAARRLSMDQKIAGRTNMRPLEAYEAASAFAARPDAFVVGAVAQCDPLLSDIEDHPDWTLIEKMTTYDLSRYFPDDILVKVDRAAMANSLETRLPLLDRDIIRFSLSLPEEIQFAGGNPKSVLKSVLGRYVPEHLWNRPKKGFGIPVVDWLNGPMREMADDLLSVETLDRVGVLDTNAASSLWQRFRSGRSRRSNLVWSLLMVQLFLTSNK</sequence>
<dbReference type="GO" id="GO:0005829">
    <property type="term" value="C:cytosol"/>
    <property type="evidence" value="ECO:0007669"/>
    <property type="project" value="TreeGrafter"/>
</dbReference>
<dbReference type="PIRSF" id="PIRSF001589">
    <property type="entry name" value="Asn_synthetase_glu-h"/>
    <property type="match status" value="1"/>
</dbReference>
<dbReference type="PANTHER" id="PTHR43284">
    <property type="entry name" value="ASPARAGINE SYNTHETASE (GLUTAMINE-HYDROLYZING)"/>
    <property type="match status" value="1"/>
</dbReference>
<keyword evidence="4 9" id="KW-0547">Nucleotide-binding</keyword>
<evidence type="ECO:0000256" key="9">
    <source>
        <dbReference type="PIRSR" id="PIRSR001589-2"/>
    </source>
</evidence>
<evidence type="ECO:0000256" key="2">
    <source>
        <dbReference type="ARBA" id="ARBA00005752"/>
    </source>
</evidence>
<keyword evidence="8" id="KW-0028">Amino-acid biosynthesis</keyword>
<dbReference type="Gene3D" id="3.60.20.10">
    <property type="entry name" value="Glutamine Phosphoribosylpyrophosphate, subunit 1, domain 1"/>
    <property type="match status" value="1"/>
</dbReference>
<keyword evidence="12" id="KW-0436">Ligase</keyword>
<dbReference type="InterPro" id="IPR006426">
    <property type="entry name" value="Asn_synth_AEB"/>
</dbReference>
<dbReference type="InterPro" id="IPR033738">
    <property type="entry name" value="AsnB_N"/>
</dbReference>
<dbReference type="GO" id="GO:0005524">
    <property type="term" value="F:ATP binding"/>
    <property type="evidence" value="ECO:0007669"/>
    <property type="project" value="UniProtKB-KW"/>
</dbReference>
<dbReference type="InterPro" id="IPR029055">
    <property type="entry name" value="Ntn_hydrolases_N"/>
</dbReference>
<comment type="catalytic activity">
    <reaction evidence="7">
        <text>L-aspartate + L-glutamine + ATP + H2O = L-asparagine + L-glutamate + AMP + diphosphate + H(+)</text>
        <dbReference type="Rhea" id="RHEA:12228"/>
        <dbReference type="ChEBI" id="CHEBI:15377"/>
        <dbReference type="ChEBI" id="CHEBI:15378"/>
        <dbReference type="ChEBI" id="CHEBI:29985"/>
        <dbReference type="ChEBI" id="CHEBI:29991"/>
        <dbReference type="ChEBI" id="CHEBI:30616"/>
        <dbReference type="ChEBI" id="CHEBI:33019"/>
        <dbReference type="ChEBI" id="CHEBI:58048"/>
        <dbReference type="ChEBI" id="CHEBI:58359"/>
        <dbReference type="ChEBI" id="CHEBI:456215"/>
        <dbReference type="EC" id="6.3.5.4"/>
    </reaction>
</comment>
<evidence type="ECO:0000256" key="4">
    <source>
        <dbReference type="ARBA" id="ARBA00022741"/>
    </source>
</evidence>
<dbReference type="InterPro" id="IPR017932">
    <property type="entry name" value="GATase_2_dom"/>
</dbReference>
<evidence type="ECO:0000256" key="1">
    <source>
        <dbReference type="ARBA" id="ARBA00005187"/>
    </source>
</evidence>
<feature type="binding site" evidence="9">
    <location>
        <begin position="379"/>
        <end position="380"/>
    </location>
    <ligand>
        <name>ATP</name>
        <dbReference type="ChEBI" id="CHEBI:30616"/>
    </ligand>
</feature>
<evidence type="ECO:0000256" key="3">
    <source>
        <dbReference type="ARBA" id="ARBA00012737"/>
    </source>
</evidence>
<dbReference type="GO" id="GO:0006529">
    <property type="term" value="P:asparagine biosynthetic process"/>
    <property type="evidence" value="ECO:0007669"/>
    <property type="project" value="UniProtKB-KW"/>
</dbReference>
<feature type="domain" description="Glutamine amidotransferase type-2" evidence="11">
    <location>
        <begin position="2"/>
        <end position="220"/>
    </location>
</feature>
<dbReference type="InterPro" id="IPR014729">
    <property type="entry name" value="Rossmann-like_a/b/a_fold"/>
</dbReference>
<dbReference type="CDD" id="cd01991">
    <property type="entry name" value="Asn_synthase_B_C"/>
    <property type="match status" value="1"/>
</dbReference>
<dbReference type="InterPro" id="IPR001962">
    <property type="entry name" value="Asn_synthase"/>
</dbReference>
<dbReference type="PANTHER" id="PTHR43284:SF1">
    <property type="entry name" value="ASPARAGINE SYNTHETASE"/>
    <property type="match status" value="1"/>
</dbReference>
<evidence type="ECO:0000256" key="6">
    <source>
        <dbReference type="ARBA" id="ARBA00022962"/>
    </source>
</evidence>
<keyword evidence="8" id="KW-0061">Asparagine biosynthesis</keyword>
<dbReference type="GO" id="GO:0004066">
    <property type="term" value="F:asparagine synthase (glutamine-hydrolyzing) activity"/>
    <property type="evidence" value="ECO:0007669"/>
    <property type="project" value="UniProtKB-EC"/>
</dbReference>
<name>A0A944GQU1_9HYPH</name>
<dbReference type="Gene3D" id="3.40.50.620">
    <property type="entry name" value="HUPs"/>
    <property type="match status" value="1"/>
</dbReference>
<comment type="similarity">
    <text evidence="2">Belongs to the asparagine synthetase family.</text>
</comment>
<evidence type="ECO:0000256" key="7">
    <source>
        <dbReference type="ARBA" id="ARBA00048741"/>
    </source>
</evidence>
<dbReference type="NCBIfam" id="TIGR01536">
    <property type="entry name" value="asn_synth_AEB"/>
    <property type="match status" value="1"/>
</dbReference>
<dbReference type="RefSeq" id="WP_213214590.1">
    <property type="nucleotide sequence ID" value="NZ_QTKU01000001.1"/>
</dbReference>
<dbReference type="EC" id="6.3.5.4" evidence="3"/>
<dbReference type="PROSITE" id="PS51278">
    <property type="entry name" value="GATASE_TYPE_2"/>
    <property type="match status" value="1"/>
</dbReference>
<comment type="caution">
    <text evidence="12">The sequence shown here is derived from an EMBL/GenBank/DDBJ whole genome shotgun (WGS) entry which is preliminary data.</text>
</comment>
<keyword evidence="5 9" id="KW-0067">ATP-binding</keyword>
<proteinExistence type="inferred from homology"/>
<organism evidence="12 13">
    <name type="scientific">Roseibium polysiphoniae</name>
    <dbReference type="NCBI Taxonomy" id="2571221"/>
    <lineage>
        <taxon>Bacteria</taxon>
        <taxon>Pseudomonadati</taxon>
        <taxon>Pseudomonadota</taxon>
        <taxon>Alphaproteobacteria</taxon>
        <taxon>Hyphomicrobiales</taxon>
        <taxon>Stappiaceae</taxon>
        <taxon>Roseibium</taxon>
    </lineage>
</organism>
<dbReference type="AlphaFoldDB" id="A0A944GQU1"/>
<gene>
    <name evidence="12" type="primary">asnB</name>
    <name evidence="12" type="ORF">DYI23_01340</name>
</gene>
<feature type="binding site" evidence="9">
    <location>
        <position position="105"/>
    </location>
    <ligand>
        <name>L-glutamine</name>
        <dbReference type="ChEBI" id="CHEBI:58359"/>
    </ligand>
</feature>
<evidence type="ECO:0000259" key="11">
    <source>
        <dbReference type="PROSITE" id="PS51278"/>
    </source>
</evidence>
<dbReference type="Pfam" id="PF13522">
    <property type="entry name" value="GATase_6"/>
    <property type="match status" value="1"/>
</dbReference>
<dbReference type="EMBL" id="QTKU01000001">
    <property type="protein sequence ID" value="MBS8258847.1"/>
    <property type="molecule type" value="Genomic_DNA"/>
</dbReference>
<dbReference type="Proteomes" id="UP000705379">
    <property type="component" value="Unassembled WGS sequence"/>
</dbReference>
<keyword evidence="6 8" id="KW-0315">Glutamine amidotransferase</keyword>
<evidence type="ECO:0000313" key="12">
    <source>
        <dbReference type="EMBL" id="MBS8258847.1"/>
    </source>
</evidence>
<feature type="site" description="Important for beta-aspartyl-AMP intermediate formation" evidence="10">
    <location>
        <position position="381"/>
    </location>
</feature>
<accession>A0A944GQU1</accession>
<comment type="pathway">
    <text evidence="1">Amino-acid biosynthesis; L-asparagine biosynthesis; L-asparagine from L-aspartate (L-Gln route): step 1/1.</text>
</comment>
<evidence type="ECO:0000313" key="13">
    <source>
        <dbReference type="Proteomes" id="UP000705379"/>
    </source>
</evidence>
<dbReference type="Pfam" id="PF00733">
    <property type="entry name" value="Asn_synthase"/>
    <property type="match status" value="1"/>
</dbReference>
<dbReference type="CDD" id="cd00712">
    <property type="entry name" value="AsnB"/>
    <property type="match status" value="1"/>
</dbReference>
<reference evidence="12" key="1">
    <citation type="submission" date="2018-08" db="EMBL/GenBank/DDBJ databases">
        <authorList>
            <person name="Jin W."/>
            <person name="Wang H."/>
            <person name="Yang Y."/>
            <person name="Li M."/>
            <person name="Liu J."/>
        </authorList>
    </citation>
    <scope>NUCLEOTIDE SEQUENCE</scope>
    <source>
        <strain evidence="12">AESS21</strain>
    </source>
</reference>
<evidence type="ECO:0000256" key="8">
    <source>
        <dbReference type="PIRSR" id="PIRSR001589-1"/>
    </source>
</evidence>
<protein>
    <recommendedName>
        <fullName evidence="3">asparagine synthase (glutamine-hydrolyzing)</fullName>
        <ecNumber evidence="3">6.3.5.4</ecNumber>
    </recommendedName>
</protein>
<dbReference type="SUPFAM" id="SSF52402">
    <property type="entry name" value="Adenine nucleotide alpha hydrolases-like"/>
    <property type="match status" value="1"/>
</dbReference>
<reference evidence="12" key="2">
    <citation type="journal article" date="2021" name="Microorganisms">
        <title>Bacterial Dimethylsulfoniopropionate Biosynthesis in the East China Sea.</title>
        <authorList>
            <person name="Liu J."/>
            <person name="Zhang Y."/>
            <person name="Liu J."/>
            <person name="Zhong H."/>
            <person name="Williams B.T."/>
            <person name="Zheng Y."/>
            <person name="Curson A.R.J."/>
            <person name="Sun C."/>
            <person name="Sun H."/>
            <person name="Song D."/>
            <person name="Wagner Mackenzie B."/>
            <person name="Bermejo Martinez A."/>
            <person name="Todd J.D."/>
            <person name="Zhang X.H."/>
        </authorList>
    </citation>
    <scope>NUCLEOTIDE SEQUENCE</scope>
    <source>
        <strain evidence="12">AESS21</strain>
    </source>
</reference>